<accession>A0A1I8MMF5</accession>
<dbReference type="OrthoDB" id="7447178at2759"/>
<dbReference type="KEGG" id="mde:101888436"/>
<evidence type="ECO:0000256" key="1">
    <source>
        <dbReference type="SAM" id="Coils"/>
    </source>
</evidence>
<reference evidence="2" key="1">
    <citation type="submission" date="2020-05" db="UniProtKB">
        <authorList>
            <consortium name="EnsemblMetazoa"/>
        </authorList>
    </citation>
    <scope>IDENTIFICATION</scope>
    <source>
        <strain evidence="2">Aabys</strain>
    </source>
</reference>
<feature type="coiled-coil region" evidence="1">
    <location>
        <begin position="177"/>
        <end position="204"/>
    </location>
</feature>
<evidence type="ECO:0000313" key="2">
    <source>
        <dbReference type="EnsemblMetazoa" id="MDOA006485-PA"/>
    </source>
</evidence>
<dbReference type="EnsemblMetazoa" id="MDOA006485-RA">
    <property type="protein sequence ID" value="MDOA006485-PA"/>
    <property type="gene ID" value="MDOA006485"/>
</dbReference>
<dbReference type="eggNOG" id="ENOG502S2E2">
    <property type="taxonomic scope" value="Eukaryota"/>
</dbReference>
<dbReference type="RefSeq" id="XP_005187107.2">
    <property type="nucleotide sequence ID" value="XM_005187050.3"/>
</dbReference>
<dbReference type="VEuPathDB" id="VectorBase:MDOMA2_018403"/>
<gene>
    <name evidence="2" type="primary">101888436</name>
</gene>
<protein>
    <recommendedName>
        <fullName evidence="3">DUF4200 domain-containing protein</fullName>
    </recommendedName>
</protein>
<proteinExistence type="predicted"/>
<evidence type="ECO:0008006" key="3">
    <source>
        <dbReference type="Google" id="ProtNLM"/>
    </source>
</evidence>
<sequence>MKAIKTTDILAPRPVHPRAIRNHGLFESTFLRQHMVIDERWSMGALIDEFQGMADLLSKRMIFKRLENRASRKGLLKSARRLRLQCRDGRTKLQNVLFGDNVLCVRNFLINHKDMQRLYEKMPVHMVVDNINQRTFVMRKERDRLTHRLRQLKSEYELKIVQKGEIENRIKYQNEFVLDEELQMRDFEKNIENSNTRLRAIKAVNATYRKIIEVLRHDGIFYEPILRSLCEDINDQASFIKHILYLGTPAIAKFKQLGMEYRQMEDKSRKSAQIKLENLTSFNESDAKPGQPKGPKPPELVVNMAKHYTRETKSMLSLQHELESIEAVIKQIKEATLCSKATEIFPRIKTQVEINFKLIKQNELGHMQTDYLAFKERVAAEQQSILLNNYFEEEERRLKNIKDLEEQIKLEDAKEVQTLAHMKNRAAVFVILRYALWNISDIVRHVGRPPRVHKIQYPTPYLKLPLLKYEMLTMYAVPPELFEEDTKTILQNAERKLKTLMEAYEKLLPSQRTRKTIPFDSAELTEDYHQKYLASMELEDLAETSKPLPEDEDVLEDAKISHNIPNRKQLKAQSAKLVEELSKREE</sequence>
<dbReference type="VEuPathDB" id="VectorBase:MDOA006485"/>
<keyword evidence="1" id="KW-0175">Coiled coil</keyword>
<organism evidence="2">
    <name type="scientific">Musca domestica</name>
    <name type="common">House fly</name>
    <dbReference type="NCBI Taxonomy" id="7370"/>
    <lineage>
        <taxon>Eukaryota</taxon>
        <taxon>Metazoa</taxon>
        <taxon>Ecdysozoa</taxon>
        <taxon>Arthropoda</taxon>
        <taxon>Hexapoda</taxon>
        <taxon>Insecta</taxon>
        <taxon>Pterygota</taxon>
        <taxon>Neoptera</taxon>
        <taxon>Endopterygota</taxon>
        <taxon>Diptera</taxon>
        <taxon>Brachycera</taxon>
        <taxon>Muscomorpha</taxon>
        <taxon>Muscoidea</taxon>
        <taxon>Muscidae</taxon>
        <taxon>Musca</taxon>
    </lineage>
</organism>
<name>A0A1I8MMF5_MUSDO</name>
<dbReference type="AlphaFoldDB" id="A0A1I8MMF5"/>